<dbReference type="InterPro" id="IPR002669">
    <property type="entry name" value="UreD"/>
</dbReference>
<proteinExistence type="inferred from homology"/>
<dbReference type="PANTHER" id="PTHR33643">
    <property type="entry name" value="UREASE ACCESSORY PROTEIN D"/>
    <property type="match status" value="1"/>
</dbReference>
<dbReference type="STRING" id="70996.SE18_04300"/>
<comment type="caution">
    <text evidence="4">The sequence shown here is derived from an EMBL/GenBank/DDBJ whole genome shotgun (WGS) entry which is preliminary data.</text>
</comment>
<dbReference type="RefSeq" id="WP_054533183.1">
    <property type="nucleotide sequence ID" value="NZ_LGKP01000008.1"/>
</dbReference>
<gene>
    <name evidence="3" type="primary">ureD</name>
    <name evidence="4" type="ORF">SE18_04300</name>
</gene>
<dbReference type="PANTHER" id="PTHR33643:SF1">
    <property type="entry name" value="UREASE ACCESSORY PROTEIN D"/>
    <property type="match status" value="1"/>
</dbReference>
<evidence type="ECO:0000313" key="5">
    <source>
        <dbReference type="Proteomes" id="UP000050277"/>
    </source>
</evidence>
<dbReference type="EMBL" id="LGKP01000008">
    <property type="protein sequence ID" value="KPL90989.1"/>
    <property type="molecule type" value="Genomic_DNA"/>
</dbReference>
<evidence type="ECO:0000313" key="4">
    <source>
        <dbReference type="EMBL" id="KPL90989.1"/>
    </source>
</evidence>
<keyword evidence="3" id="KW-0996">Nickel insertion</keyword>
<keyword evidence="3" id="KW-0963">Cytoplasm</keyword>
<dbReference type="GO" id="GO:0005737">
    <property type="term" value="C:cytoplasm"/>
    <property type="evidence" value="ECO:0007669"/>
    <property type="project" value="UniProtKB-SubCell"/>
</dbReference>
<evidence type="ECO:0000256" key="2">
    <source>
        <dbReference type="ARBA" id="ARBA00023186"/>
    </source>
</evidence>
<dbReference type="HAMAP" id="MF_01384">
    <property type="entry name" value="UreD"/>
    <property type="match status" value="1"/>
</dbReference>
<accession>A0A0P6Y0S4</accession>
<comment type="subunit">
    <text evidence="3">UreD, UreF and UreG form a complex that acts as a GTP-hydrolysis-dependent molecular chaperone, activating the urease apoprotein by helping to assemble the nickel containing metallocenter of UreC. The UreE protein probably delivers the nickel.</text>
</comment>
<keyword evidence="5" id="KW-1185">Reference proteome</keyword>
<sequence>MQTLSRLERMHGHLALDFTLKQQRTRLMVREHRPPLQVVRDFGLADGTSFVHLHNVAGGVLAGDQLTTTINLAASTKAQLTTTSSTRIYRSDGEQVAYQAVQANLAEHSLLEYWPDTTIPFAESVYQQQTRIDLADDAGLCWWEFLAPGREAYGERFAYRRLRLDCDIYALGRPLLLDRMRLQPSLQQLNNPLYFGNYSYLATGYICRVGLDAGLWKALEAELMAFAASQTKLGRCLWGVSCLAAHGLVIRGLSSNSRDLLATAFEYWRFAKQALYGTSPNLPRKIY</sequence>
<evidence type="ECO:0000256" key="1">
    <source>
        <dbReference type="ARBA" id="ARBA00007177"/>
    </source>
</evidence>
<dbReference type="AlphaFoldDB" id="A0A0P6Y0S4"/>
<comment type="subcellular location">
    <subcellularLocation>
        <location evidence="3">Cytoplasm</location>
    </subcellularLocation>
</comment>
<dbReference type="Pfam" id="PF01774">
    <property type="entry name" value="UreD"/>
    <property type="match status" value="1"/>
</dbReference>
<reference evidence="4 5" key="1">
    <citation type="submission" date="2015-07" db="EMBL/GenBank/DDBJ databases">
        <title>Whole genome sequence of Herpetosiphon geysericola DSM 7119.</title>
        <authorList>
            <person name="Hemp J."/>
            <person name="Ward L.M."/>
            <person name="Pace L.A."/>
            <person name="Fischer W.W."/>
        </authorList>
    </citation>
    <scope>NUCLEOTIDE SEQUENCE [LARGE SCALE GENOMIC DNA]</scope>
    <source>
        <strain evidence="4 5">DSM 7119</strain>
    </source>
</reference>
<dbReference type="OrthoDB" id="9807968at2"/>
<name>A0A0P6Y0S4_9CHLR</name>
<organism evidence="4 5">
    <name type="scientific">Herpetosiphon geysericola</name>
    <dbReference type="NCBI Taxonomy" id="70996"/>
    <lineage>
        <taxon>Bacteria</taxon>
        <taxon>Bacillati</taxon>
        <taxon>Chloroflexota</taxon>
        <taxon>Chloroflexia</taxon>
        <taxon>Herpetosiphonales</taxon>
        <taxon>Herpetosiphonaceae</taxon>
        <taxon>Herpetosiphon</taxon>
    </lineage>
</organism>
<comment type="function">
    <text evidence="3">Required for maturation of urease via the functional incorporation of the urease nickel metallocenter.</text>
</comment>
<dbReference type="GO" id="GO:0016151">
    <property type="term" value="F:nickel cation binding"/>
    <property type="evidence" value="ECO:0007669"/>
    <property type="project" value="UniProtKB-UniRule"/>
</dbReference>
<protein>
    <recommendedName>
        <fullName evidence="3">Urease accessory protein UreD</fullName>
    </recommendedName>
</protein>
<comment type="similarity">
    <text evidence="1 3">Belongs to the UreD family.</text>
</comment>
<evidence type="ECO:0000256" key="3">
    <source>
        <dbReference type="HAMAP-Rule" id="MF_01384"/>
    </source>
</evidence>
<dbReference type="Proteomes" id="UP000050277">
    <property type="component" value="Unassembled WGS sequence"/>
</dbReference>
<keyword evidence="2 3" id="KW-0143">Chaperone</keyword>